<dbReference type="EMBL" id="LIHL02000009">
    <property type="protein sequence ID" value="KAF5459712.1"/>
    <property type="molecule type" value="Genomic_DNA"/>
</dbReference>
<evidence type="ECO:0000259" key="9">
    <source>
        <dbReference type="PROSITE" id="PS51294"/>
    </source>
</evidence>
<reference evidence="10" key="1">
    <citation type="submission" date="2015-10" db="EMBL/GenBank/DDBJ databases">
        <authorList>
            <person name="Martinez-Garcia P.J."/>
            <person name="Crepeau M.W."/>
            <person name="Puiu D."/>
            <person name="Gonzalez-Ibeas D."/>
            <person name="Whalen J."/>
            <person name="Stevens K."/>
            <person name="Paul R."/>
            <person name="Butterfield T."/>
            <person name="Britton M."/>
            <person name="Reagan R."/>
            <person name="Chakraborty S."/>
            <person name="Walawage S.L."/>
            <person name="Vasquez-Gross H.A."/>
            <person name="Cardeno C."/>
            <person name="Famula R."/>
            <person name="Pratt K."/>
            <person name="Kuruganti S."/>
            <person name="Aradhya M.K."/>
            <person name="Leslie C.A."/>
            <person name="Dandekar A.M."/>
            <person name="Salzberg S.L."/>
            <person name="Wegrzyn J.L."/>
            <person name="Langley C.H."/>
            <person name="Neale D.B."/>
        </authorList>
    </citation>
    <scope>NUCLEOTIDE SEQUENCE</scope>
    <source>
        <tissue evidence="10">Leaves</tissue>
    </source>
</reference>
<dbReference type="GO" id="GO:0080090">
    <property type="term" value="P:regulation of primary metabolic process"/>
    <property type="evidence" value="ECO:0007669"/>
    <property type="project" value="UniProtKB-ARBA"/>
</dbReference>
<feature type="domain" description="Myb-like" evidence="8">
    <location>
        <begin position="62"/>
        <end position="112"/>
    </location>
</feature>
<dbReference type="SMART" id="SM00717">
    <property type="entry name" value="SANT"/>
    <property type="match status" value="2"/>
</dbReference>
<dbReference type="AlphaFoldDB" id="A0A833X4U0"/>
<comment type="caution">
    <text evidence="10">The sequence shown here is derived from an EMBL/GenBank/DDBJ whole genome shotgun (WGS) entry which is preliminary data.</text>
</comment>
<evidence type="ECO:0000256" key="2">
    <source>
        <dbReference type="ARBA" id="ARBA00022737"/>
    </source>
</evidence>
<keyword evidence="6" id="KW-0539">Nucleus</keyword>
<dbReference type="Proteomes" id="UP000619265">
    <property type="component" value="Unassembled WGS sequence"/>
</dbReference>
<evidence type="ECO:0000259" key="8">
    <source>
        <dbReference type="PROSITE" id="PS50090"/>
    </source>
</evidence>
<feature type="domain" description="HTH myb-type" evidence="9">
    <location>
        <begin position="62"/>
        <end position="116"/>
    </location>
</feature>
<dbReference type="Gene3D" id="1.10.10.60">
    <property type="entry name" value="Homeodomain-like"/>
    <property type="match status" value="2"/>
</dbReference>
<dbReference type="InterPro" id="IPR017930">
    <property type="entry name" value="Myb_dom"/>
</dbReference>
<dbReference type="InterPro" id="IPR015495">
    <property type="entry name" value="Myb_TF_plants"/>
</dbReference>
<keyword evidence="3" id="KW-0805">Transcription regulation</keyword>
<evidence type="ECO:0008006" key="12">
    <source>
        <dbReference type="Google" id="ProtNLM"/>
    </source>
</evidence>
<keyword evidence="2" id="KW-0677">Repeat</keyword>
<dbReference type="PROSITE" id="PS50090">
    <property type="entry name" value="MYB_LIKE"/>
    <property type="match status" value="2"/>
</dbReference>
<sequence length="366" mass="40420">MGRTPCCNADGMNRGPWTPEEDKKLLAYIQQYGCGSWRCLPRKAGLQRCGKSCRLRWNNYLRPDIKRGQFSLLEDRTIIQLHALLGSRWSAIATHLPKRTDNEIKNYWNTHLKKRLAMMGIDPVTHKPKGTVLESANGDPKSASNLSHMAQWENTRLEAEERLVRESQLCYQLYDLPPGFSSGRSSAAASGMLLNETTTSKLAPPRCLDVLKVWESVMLESMLAAGNDHHGGVDSESMLAAGNDHHGGVDSGSVFGLGMGGNSDIASGVSALGFLEINARDHQTYSNEFNEISTMQLHKMNLATGDVGDRQHHHDHDGVFNNLGNYILSANSLIAGSTGSGSSNACQVSDELRIDIIVKERRYKRR</sequence>
<evidence type="ECO:0000256" key="4">
    <source>
        <dbReference type="ARBA" id="ARBA00023125"/>
    </source>
</evidence>
<dbReference type="PROSITE" id="PS51294">
    <property type="entry name" value="HTH_MYB"/>
    <property type="match status" value="2"/>
</dbReference>
<evidence type="ECO:0000256" key="1">
    <source>
        <dbReference type="ARBA" id="ARBA00004123"/>
    </source>
</evidence>
<dbReference type="InterPro" id="IPR009057">
    <property type="entry name" value="Homeodomain-like_sf"/>
</dbReference>
<dbReference type="PANTHER" id="PTHR47994">
    <property type="entry name" value="F14D16.11-RELATED"/>
    <property type="match status" value="1"/>
</dbReference>
<evidence type="ECO:0000256" key="7">
    <source>
        <dbReference type="ARBA" id="ARBA00062314"/>
    </source>
</evidence>
<dbReference type="SUPFAM" id="SSF46689">
    <property type="entry name" value="Homeodomain-like"/>
    <property type="match status" value="1"/>
</dbReference>
<comment type="subcellular location">
    <subcellularLocation>
        <location evidence="1">Nucleus</location>
    </subcellularLocation>
</comment>
<keyword evidence="4" id="KW-0238">DNA-binding</keyword>
<protein>
    <recommendedName>
        <fullName evidence="12">Transcription factor MYB106-like</fullName>
    </recommendedName>
</protein>
<feature type="domain" description="HTH myb-type" evidence="9">
    <location>
        <begin position="13"/>
        <end position="61"/>
    </location>
</feature>
<gene>
    <name evidence="10" type="ORF">F2P56_019634</name>
</gene>
<name>A0A833X4U0_JUGRE</name>
<evidence type="ECO:0000313" key="10">
    <source>
        <dbReference type="EMBL" id="KAF5459712.1"/>
    </source>
</evidence>
<dbReference type="InterPro" id="IPR001005">
    <property type="entry name" value="SANT/Myb"/>
</dbReference>
<reference evidence="10" key="2">
    <citation type="submission" date="2020-03" db="EMBL/GenBank/DDBJ databases">
        <title>Walnut 2.0.</title>
        <authorList>
            <person name="Marrano A."/>
            <person name="Britton M."/>
            <person name="Zimin A.V."/>
            <person name="Zaini P.A."/>
            <person name="Workman R."/>
            <person name="Puiu D."/>
            <person name="Bianco L."/>
            <person name="Allen B.J."/>
            <person name="Troggio M."/>
            <person name="Leslie C.A."/>
            <person name="Timp W."/>
            <person name="Dendekar A."/>
            <person name="Salzberg S.L."/>
            <person name="Neale D.B."/>
        </authorList>
    </citation>
    <scope>NUCLEOTIDE SEQUENCE</scope>
    <source>
        <tissue evidence="10">Leaves</tissue>
    </source>
</reference>
<evidence type="ECO:0000313" key="11">
    <source>
        <dbReference type="Proteomes" id="UP000619265"/>
    </source>
</evidence>
<dbReference type="CDD" id="cd00167">
    <property type="entry name" value="SANT"/>
    <property type="match status" value="2"/>
</dbReference>
<dbReference type="Pfam" id="PF00249">
    <property type="entry name" value="Myb_DNA-binding"/>
    <property type="match status" value="2"/>
</dbReference>
<comment type="subunit">
    <text evidence="7">Can form complexes with MYC2, MYC3 or MYC4.</text>
</comment>
<keyword evidence="5" id="KW-0804">Transcription</keyword>
<dbReference type="GO" id="GO:0000976">
    <property type="term" value="F:transcription cis-regulatory region binding"/>
    <property type="evidence" value="ECO:0007669"/>
    <property type="project" value="UniProtKB-ARBA"/>
</dbReference>
<dbReference type="Gramene" id="Jr09_01570_p1">
    <property type="protein sequence ID" value="cds.Jr09_01570_p1"/>
    <property type="gene ID" value="Jr09_01570"/>
</dbReference>
<evidence type="ECO:0000256" key="5">
    <source>
        <dbReference type="ARBA" id="ARBA00023163"/>
    </source>
</evidence>
<feature type="domain" description="Myb-like" evidence="8">
    <location>
        <begin position="9"/>
        <end position="61"/>
    </location>
</feature>
<dbReference type="GO" id="GO:0005634">
    <property type="term" value="C:nucleus"/>
    <property type="evidence" value="ECO:0007669"/>
    <property type="project" value="UniProtKB-SubCell"/>
</dbReference>
<dbReference type="FunFam" id="1.10.10.60:FF:000394">
    <property type="entry name" value="MYB transcription factor"/>
    <property type="match status" value="1"/>
</dbReference>
<dbReference type="FunFam" id="1.10.10.60:FF:000001">
    <property type="entry name" value="MYB-related transcription factor"/>
    <property type="match status" value="1"/>
</dbReference>
<evidence type="ECO:0000256" key="3">
    <source>
        <dbReference type="ARBA" id="ARBA00023015"/>
    </source>
</evidence>
<accession>A0A833X4U0</accession>
<dbReference type="GO" id="GO:0051707">
    <property type="term" value="P:response to other organism"/>
    <property type="evidence" value="ECO:0007669"/>
    <property type="project" value="UniProtKB-ARBA"/>
</dbReference>
<evidence type="ECO:0000256" key="6">
    <source>
        <dbReference type="ARBA" id="ARBA00023242"/>
    </source>
</evidence>
<proteinExistence type="predicted"/>
<organism evidence="10 11">
    <name type="scientific">Juglans regia</name>
    <name type="common">English walnut</name>
    <dbReference type="NCBI Taxonomy" id="51240"/>
    <lineage>
        <taxon>Eukaryota</taxon>
        <taxon>Viridiplantae</taxon>
        <taxon>Streptophyta</taxon>
        <taxon>Embryophyta</taxon>
        <taxon>Tracheophyta</taxon>
        <taxon>Spermatophyta</taxon>
        <taxon>Magnoliopsida</taxon>
        <taxon>eudicotyledons</taxon>
        <taxon>Gunneridae</taxon>
        <taxon>Pentapetalae</taxon>
        <taxon>rosids</taxon>
        <taxon>fabids</taxon>
        <taxon>Fagales</taxon>
        <taxon>Juglandaceae</taxon>
        <taxon>Juglans</taxon>
    </lineage>
</organism>